<evidence type="ECO:0000313" key="1">
    <source>
        <dbReference type="EMBL" id="SNT65713.1"/>
    </source>
</evidence>
<organism evidence="1 2">
    <name type="scientific">Asanoa hainanensis</name>
    <dbReference type="NCBI Taxonomy" id="560556"/>
    <lineage>
        <taxon>Bacteria</taxon>
        <taxon>Bacillati</taxon>
        <taxon>Actinomycetota</taxon>
        <taxon>Actinomycetes</taxon>
        <taxon>Micromonosporales</taxon>
        <taxon>Micromonosporaceae</taxon>
        <taxon>Asanoa</taxon>
    </lineage>
</organism>
<evidence type="ECO:0000313" key="2">
    <source>
        <dbReference type="Proteomes" id="UP000198362"/>
    </source>
</evidence>
<reference evidence="1 2" key="1">
    <citation type="submission" date="2017-06" db="EMBL/GenBank/DDBJ databases">
        <authorList>
            <person name="Kim H.J."/>
            <person name="Triplett B.A."/>
        </authorList>
    </citation>
    <scope>NUCLEOTIDE SEQUENCE [LARGE SCALE GENOMIC DNA]</scope>
    <source>
        <strain evidence="1 2">CGMCC 4.5593</strain>
    </source>
</reference>
<keyword evidence="1" id="KW-0282">Flagellum</keyword>
<name>A0A239PFD1_9ACTN</name>
<dbReference type="AlphaFoldDB" id="A0A239PFD1"/>
<keyword evidence="2" id="KW-1185">Reference proteome</keyword>
<dbReference type="SUPFAM" id="SSF52540">
    <property type="entry name" value="P-loop containing nucleoside triphosphate hydrolases"/>
    <property type="match status" value="1"/>
</dbReference>
<dbReference type="EMBL" id="FZPH01000025">
    <property type="protein sequence ID" value="SNT65713.1"/>
    <property type="molecule type" value="Genomic_DNA"/>
</dbReference>
<dbReference type="InterPro" id="IPR027417">
    <property type="entry name" value="P-loop_NTPase"/>
</dbReference>
<dbReference type="Proteomes" id="UP000198362">
    <property type="component" value="Unassembled WGS sequence"/>
</dbReference>
<proteinExistence type="predicted"/>
<sequence>MALIAIASAKGAPGVTVTSLALTLAWPRSVILAECDPAGGTIQAGYLAGQMTADKGLARLAIAERHGRLGADVGAQLVDLGVDSQQHHRWLLPGLSDPAQAGSVTPAMWTRLGGYLAGLEDSDPAFDAIADCGRIPALNAPLGLIYHAEVVLLVVERTMQAISSARPRVLMLQRELEQHGVGVLRLLVRGRGPYSSKEIAEQLQGPVLADLPHDERTARILSRGDGTPRHNADLLRAARSMQEPINQLIQVRREAAVELTEAGRAQ</sequence>
<dbReference type="RefSeq" id="WP_179266555.1">
    <property type="nucleotide sequence ID" value="NZ_FZPH01000025.1"/>
</dbReference>
<keyword evidence="1" id="KW-0969">Cilium</keyword>
<protein>
    <submittedName>
        <fullName evidence="1">MinD-like ATPase involved in chromosome partitioning or flagellar assembly</fullName>
    </submittedName>
</protein>
<keyword evidence="1" id="KW-0966">Cell projection</keyword>
<gene>
    <name evidence="1" type="ORF">SAMN05421812_12556</name>
</gene>
<dbReference type="Gene3D" id="3.40.50.300">
    <property type="entry name" value="P-loop containing nucleotide triphosphate hydrolases"/>
    <property type="match status" value="1"/>
</dbReference>
<accession>A0A239PFD1</accession>